<evidence type="ECO:0000256" key="2">
    <source>
        <dbReference type="ARBA" id="ARBA00007998"/>
    </source>
</evidence>
<evidence type="ECO:0000313" key="9">
    <source>
        <dbReference type="EMBL" id="QHT59532.1"/>
    </source>
</evidence>
<sequence length="368" mass="40751">MKWFDYGNDRIGMIELTASVTSIVVGVGVLTLPRLLATDTQSSDGWISLVVAGMLAMVTGWILANYCKLLHDKGFYAFNAKLVTKPVAALVTSIIVIYFLLYAAYEVRSIATISKQYLFDRTPIEYIALAFLLVTAYAAAGSREGIIRLNLLFLPFVIVIALAVLIFSVGIFNYHDLKPFMVSDWRGLAAGTKDCVFSLLGFEAVLFYATMIKKPSSAPKAVAIGIAIPVLFYLALYIICVGVFTRPALKEIMYPAVELAKEAEIPGEFFERFESLFFVIWIMTIFNTTCMAMDVSVHALASMLPKISRIRWVIMLNPVIFLICMLPEDTDQISKLGDIISYSGLTFGIGVPLLLYVYALLRGRKANA</sequence>
<reference evidence="9 10" key="1">
    <citation type="submission" date="2020-01" db="EMBL/GenBank/DDBJ databases">
        <title>Paenibacillus sp. nov., isolated from tomato rhizosphere.</title>
        <authorList>
            <person name="Weon H.-Y."/>
            <person name="Lee S.A."/>
        </authorList>
    </citation>
    <scope>NUCLEOTIDE SEQUENCE [LARGE SCALE GENOMIC DNA]</scope>
    <source>
        <strain evidence="9 10">12200R-189</strain>
    </source>
</reference>
<protein>
    <submittedName>
        <fullName evidence="9">Endospore germination permease</fullName>
    </submittedName>
</protein>
<dbReference type="Proteomes" id="UP000476064">
    <property type="component" value="Chromosome"/>
</dbReference>
<keyword evidence="10" id="KW-1185">Reference proteome</keyword>
<dbReference type="AlphaFoldDB" id="A0A6C0FU38"/>
<evidence type="ECO:0000256" key="6">
    <source>
        <dbReference type="ARBA" id="ARBA00022989"/>
    </source>
</evidence>
<evidence type="ECO:0000256" key="3">
    <source>
        <dbReference type="ARBA" id="ARBA00022448"/>
    </source>
</evidence>
<comment type="similarity">
    <text evidence="2">Belongs to the amino acid-polyamine-organocation (APC) superfamily. Spore germination protein (SGP) (TC 2.A.3.9) family.</text>
</comment>
<keyword evidence="3" id="KW-0813">Transport</keyword>
<evidence type="ECO:0000313" key="10">
    <source>
        <dbReference type="Proteomes" id="UP000476064"/>
    </source>
</evidence>
<accession>A0A6C0FU38</accession>
<organism evidence="9 10">
    <name type="scientific">Paenibacillus lycopersici</name>
    <dbReference type="NCBI Taxonomy" id="2704462"/>
    <lineage>
        <taxon>Bacteria</taxon>
        <taxon>Bacillati</taxon>
        <taxon>Bacillota</taxon>
        <taxon>Bacilli</taxon>
        <taxon>Bacillales</taxon>
        <taxon>Paenibacillaceae</taxon>
        <taxon>Paenibacillus</taxon>
    </lineage>
</organism>
<evidence type="ECO:0000256" key="5">
    <source>
        <dbReference type="ARBA" id="ARBA00022692"/>
    </source>
</evidence>
<proteinExistence type="inferred from homology"/>
<dbReference type="KEGG" id="plyc:GXP70_05890"/>
<feature type="transmembrane region" description="Helical" evidence="8">
    <location>
        <begin position="45"/>
        <end position="66"/>
    </location>
</feature>
<feature type="transmembrane region" description="Helical" evidence="8">
    <location>
        <begin position="87"/>
        <end position="104"/>
    </location>
</feature>
<evidence type="ECO:0000256" key="8">
    <source>
        <dbReference type="SAM" id="Phobius"/>
    </source>
</evidence>
<feature type="transmembrane region" description="Helical" evidence="8">
    <location>
        <begin position="276"/>
        <end position="297"/>
    </location>
</feature>
<dbReference type="GO" id="GO:0009847">
    <property type="term" value="P:spore germination"/>
    <property type="evidence" value="ECO:0007669"/>
    <property type="project" value="InterPro"/>
</dbReference>
<feature type="transmembrane region" description="Helical" evidence="8">
    <location>
        <begin position="12"/>
        <end position="33"/>
    </location>
</feature>
<feature type="transmembrane region" description="Helical" evidence="8">
    <location>
        <begin position="152"/>
        <end position="175"/>
    </location>
</feature>
<evidence type="ECO:0000256" key="7">
    <source>
        <dbReference type="ARBA" id="ARBA00023136"/>
    </source>
</evidence>
<feature type="transmembrane region" description="Helical" evidence="8">
    <location>
        <begin position="187"/>
        <end position="209"/>
    </location>
</feature>
<name>A0A6C0FU38_9BACL</name>
<dbReference type="NCBIfam" id="TIGR00912">
    <property type="entry name" value="2A0309"/>
    <property type="match status" value="1"/>
</dbReference>
<evidence type="ECO:0000256" key="1">
    <source>
        <dbReference type="ARBA" id="ARBA00004141"/>
    </source>
</evidence>
<comment type="subcellular location">
    <subcellularLocation>
        <location evidence="1">Membrane</location>
        <topology evidence="1">Multi-pass membrane protein</topology>
    </subcellularLocation>
</comment>
<gene>
    <name evidence="9" type="ORF">GXP70_05890</name>
</gene>
<dbReference type="PANTHER" id="PTHR34975">
    <property type="entry name" value="SPORE GERMINATION PROTEIN A2"/>
    <property type="match status" value="1"/>
</dbReference>
<keyword evidence="5 8" id="KW-0812">Transmembrane</keyword>
<feature type="transmembrane region" description="Helical" evidence="8">
    <location>
        <begin position="124"/>
        <end position="140"/>
    </location>
</feature>
<evidence type="ECO:0000256" key="4">
    <source>
        <dbReference type="ARBA" id="ARBA00022544"/>
    </source>
</evidence>
<keyword evidence="6 8" id="KW-1133">Transmembrane helix</keyword>
<keyword evidence="7 8" id="KW-0472">Membrane</keyword>
<dbReference type="Gene3D" id="1.20.1740.10">
    <property type="entry name" value="Amino acid/polyamine transporter I"/>
    <property type="match status" value="1"/>
</dbReference>
<dbReference type="RefSeq" id="WP_162355598.1">
    <property type="nucleotide sequence ID" value="NZ_CP048209.1"/>
</dbReference>
<dbReference type="Pfam" id="PF03845">
    <property type="entry name" value="Spore_permease"/>
    <property type="match status" value="1"/>
</dbReference>
<feature type="transmembrane region" description="Helical" evidence="8">
    <location>
        <begin position="221"/>
        <end position="244"/>
    </location>
</feature>
<dbReference type="PANTHER" id="PTHR34975:SF2">
    <property type="entry name" value="SPORE GERMINATION PROTEIN A2"/>
    <property type="match status" value="1"/>
</dbReference>
<keyword evidence="4" id="KW-0309">Germination</keyword>
<feature type="transmembrane region" description="Helical" evidence="8">
    <location>
        <begin position="309"/>
        <end position="327"/>
    </location>
</feature>
<dbReference type="EMBL" id="CP048209">
    <property type="protein sequence ID" value="QHT59532.1"/>
    <property type="molecule type" value="Genomic_DNA"/>
</dbReference>
<dbReference type="GO" id="GO:0016020">
    <property type="term" value="C:membrane"/>
    <property type="evidence" value="ECO:0007669"/>
    <property type="project" value="UniProtKB-SubCell"/>
</dbReference>
<dbReference type="InterPro" id="IPR004761">
    <property type="entry name" value="Spore_GerAB"/>
</dbReference>
<feature type="transmembrane region" description="Helical" evidence="8">
    <location>
        <begin position="339"/>
        <end position="361"/>
    </location>
</feature>